<evidence type="ECO:0000313" key="3">
    <source>
        <dbReference type="Proteomes" id="UP000290567"/>
    </source>
</evidence>
<evidence type="ECO:0000313" key="2">
    <source>
        <dbReference type="EMBL" id="GCF93209.1"/>
    </source>
</evidence>
<organism evidence="2 3">
    <name type="scientific">Enterococcus florum</name>
    <dbReference type="NCBI Taxonomy" id="2480627"/>
    <lineage>
        <taxon>Bacteria</taxon>
        <taxon>Bacillati</taxon>
        <taxon>Bacillota</taxon>
        <taxon>Bacilli</taxon>
        <taxon>Lactobacillales</taxon>
        <taxon>Enterococcaceae</taxon>
        <taxon>Enterococcus</taxon>
    </lineage>
</organism>
<comment type="caution">
    <text evidence="2">The sequence shown here is derived from an EMBL/GenBank/DDBJ whole genome shotgun (WGS) entry which is preliminary data.</text>
</comment>
<proteinExistence type="predicted"/>
<reference evidence="3" key="1">
    <citation type="submission" date="2019-02" db="EMBL/GenBank/DDBJ databases">
        <title>Draft genome sequence of Enterococcus sp. Gos25-1.</title>
        <authorList>
            <person name="Tanaka N."/>
            <person name="Shiwa Y."/>
            <person name="Fujita N."/>
        </authorList>
    </citation>
    <scope>NUCLEOTIDE SEQUENCE [LARGE SCALE GENOMIC DNA]</scope>
    <source>
        <strain evidence="3">Gos25-1</strain>
    </source>
</reference>
<feature type="compositionally biased region" description="Basic and acidic residues" evidence="1">
    <location>
        <begin position="18"/>
        <end position="28"/>
    </location>
</feature>
<feature type="compositionally biased region" description="Polar residues" evidence="1">
    <location>
        <begin position="42"/>
        <end position="60"/>
    </location>
</feature>
<sequence>MAEYLMFSPVRQAAKIPSHHDARTKRMETIQSKHSLKEASYNEPNEFTNQKNFSPSSKQS</sequence>
<name>A0A4V0WPA8_9ENTE</name>
<accession>A0A4V0WPA8</accession>
<evidence type="ECO:0000256" key="1">
    <source>
        <dbReference type="SAM" id="MobiDB-lite"/>
    </source>
</evidence>
<feature type="region of interest" description="Disordered" evidence="1">
    <location>
        <begin position="15"/>
        <end position="60"/>
    </location>
</feature>
<dbReference type="Proteomes" id="UP000290567">
    <property type="component" value="Unassembled WGS sequence"/>
</dbReference>
<dbReference type="AlphaFoldDB" id="A0A4V0WPA8"/>
<dbReference type="EMBL" id="BJCC01000009">
    <property type="protein sequence ID" value="GCF93209.1"/>
    <property type="molecule type" value="Genomic_DNA"/>
</dbReference>
<protein>
    <submittedName>
        <fullName evidence="2">Uncharacterized protein</fullName>
    </submittedName>
</protein>
<gene>
    <name evidence="2" type="ORF">NRIC_11000</name>
</gene>
<keyword evidence="3" id="KW-1185">Reference proteome</keyword>